<dbReference type="PANTHER" id="PTHR42087">
    <property type="entry name" value="ILP IS AN APOPTOSIS INHIBITOR"/>
    <property type="match status" value="1"/>
</dbReference>
<evidence type="ECO:0000313" key="3">
    <source>
        <dbReference type="Proteomes" id="UP000799536"/>
    </source>
</evidence>
<gene>
    <name evidence="2" type="ORF">GQ43DRAFT_437638</name>
</gene>
<name>A0A9P4MW47_9PLEO</name>
<dbReference type="PANTHER" id="PTHR42087:SF1">
    <property type="entry name" value="ILP IS AN APOPTOSIS INHIBITOR"/>
    <property type="match status" value="1"/>
</dbReference>
<reference evidence="2" key="1">
    <citation type="journal article" date="2020" name="Stud. Mycol.">
        <title>101 Dothideomycetes genomes: a test case for predicting lifestyles and emergence of pathogens.</title>
        <authorList>
            <person name="Haridas S."/>
            <person name="Albert R."/>
            <person name="Binder M."/>
            <person name="Bloem J."/>
            <person name="Labutti K."/>
            <person name="Salamov A."/>
            <person name="Andreopoulos B."/>
            <person name="Baker S."/>
            <person name="Barry K."/>
            <person name="Bills G."/>
            <person name="Bluhm B."/>
            <person name="Cannon C."/>
            <person name="Castanera R."/>
            <person name="Culley D."/>
            <person name="Daum C."/>
            <person name="Ezra D."/>
            <person name="Gonzalez J."/>
            <person name="Henrissat B."/>
            <person name="Kuo A."/>
            <person name="Liang C."/>
            <person name="Lipzen A."/>
            <person name="Lutzoni F."/>
            <person name="Magnuson J."/>
            <person name="Mondo S."/>
            <person name="Nolan M."/>
            <person name="Ohm R."/>
            <person name="Pangilinan J."/>
            <person name="Park H.-J."/>
            <person name="Ramirez L."/>
            <person name="Alfaro M."/>
            <person name="Sun H."/>
            <person name="Tritt A."/>
            <person name="Yoshinaga Y."/>
            <person name="Zwiers L.-H."/>
            <person name="Turgeon B."/>
            <person name="Goodwin S."/>
            <person name="Spatafora J."/>
            <person name="Crous P."/>
            <person name="Grigoriev I."/>
        </authorList>
    </citation>
    <scope>NUCLEOTIDE SEQUENCE</scope>
    <source>
        <strain evidence="2">ATCC 74209</strain>
    </source>
</reference>
<dbReference type="Proteomes" id="UP000799536">
    <property type="component" value="Unassembled WGS sequence"/>
</dbReference>
<feature type="region of interest" description="Disordered" evidence="1">
    <location>
        <begin position="14"/>
        <end position="37"/>
    </location>
</feature>
<dbReference type="InterPro" id="IPR053267">
    <property type="entry name" value="Verrucosidin_biosynth-assoc"/>
</dbReference>
<proteinExistence type="predicted"/>
<evidence type="ECO:0008006" key="4">
    <source>
        <dbReference type="Google" id="ProtNLM"/>
    </source>
</evidence>
<comment type="caution">
    <text evidence="2">The sequence shown here is derived from an EMBL/GenBank/DDBJ whole genome shotgun (WGS) entry which is preliminary data.</text>
</comment>
<feature type="compositionally biased region" description="Basic and acidic residues" evidence="1">
    <location>
        <begin position="236"/>
        <end position="253"/>
    </location>
</feature>
<dbReference type="EMBL" id="ML993869">
    <property type="protein sequence ID" value="KAF2204757.1"/>
    <property type="molecule type" value="Genomic_DNA"/>
</dbReference>
<feature type="compositionally biased region" description="Low complexity" evidence="1">
    <location>
        <begin position="17"/>
        <end position="27"/>
    </location>
</feature>
<evidence type="ECO:0000256" key="1">
    <source>
        <dbReference type="SAM" id="MobiDB-lite"/>
    </source>
</evidence>
<dbReference type="AlphaFoldDB" id="A0A9P4MW47"/>
<dbReference type="OrthoDB" id="5335812at2759"/>
<accession>A0A9P4MW47</accession>
<feature type="region of interest" description="Disordered" evidence="1">
    <location>
        <begin position="230"/>
        <end position="253"/>
    </location>
</feature>
<organism evidence="2 3">
    <name type="scientific">Delitschia confertaspora ATCC 74209</name>
    <dbReference type="NCBI Taxonomy" id="1513339"/>
    <lineage>
        <taxon>Eukaryota</taxon>
        <taxon>Fungi</taxon>
        <taxon>Dikarya</taxon>
        <taxon>Ascomycota</taxon>
        <taxon>Pezizomycotina</taxon>
        <taxon>Dothideomycetes</taxon>
        <taxon>Pleosporomycetidae</taxon>
        <taxon>Pleosporales</taxon>
        <taxon>Delitschiaceae</taxon>
        <taxon>Delitschia</taxon>
    </lineage>
</organism>
<keyword evidence="3" id="KW-1185">Reference proteome</keyword>
<protein>
    <recommendedName>
        <fullName evidence="4">Ilp is an apoptosis inhibitor</fullName>
    </recommendedName>
</protein>
<sequence length="253" mass="28755">MSFFAGFPNTGNPSYNASSRASTGARASSEDTEIILPRPDESSFDTLEWHPYYQSCQRYFLDYGQHNPATQAVTAIMNIRLPFQWDVNPLMSSVAQVPPSSGPSAYNHPGPWHRSGPVQGQQTLAWVSLIPYIRRLIVSGFDTEGMMSGFFGEDWRPGVGPLHECERRNYLFAAKSVGWAKVKSMYDISPHESVLFLKPLQRVQLVEIEAAERTWSRWLAMEDWMVGPRAPEVEDEQAHERARHRETGQRPRV</sequence>
<evidence type="ECO:0000313" key="2">
    <source>
        <dbReference type="EMBL" id="KAF2204757.1"/>
    </source>
</evidence>